<proteinExistence type="predicted"/>
<feature type="region of interest" description="Disordered" evidence="1">
    <location>
        <begin position="70"/>
        <end position="131"/>
    </location>
</feature>
<dbReference type="AlphaFoldDB" id="A0A815YG27"/>
<protein>
    <submittedName>
        <fullName evidence="2">Uncharacterized protein</fullName>
    </submittedName>
</protein>
<dbReference type="EMBL" id="CAJOBC010095510">
    <property type="protein sequence ID" value="CAF4433167.1"/>
    <property type="molecule type" value="Genomic_DNA"/>
</dbReference>
<reference evidence="2" key="1">
    <citation type="submission" date="2021-02" db="EMBL/GenBank/DDBJ databases">
        <authorList>
            <person name="Nowell W R."/>
        </authorList>
    </citation>
    <scope>NUCLEOTIDE SEQUENCE</scope>
</reference>
<name>A0A815YG27_9BILA</name>
<evidence type="ECO:0000313" key="2">
    <source>
        <dbReference type="EMBL" id="CAF1570039.1"/>
    </source>
</evidence>
<dbReference type="Proteomes" id="UP000663829">
    <property type="component" value="Unassembled WGS sequence"/>
</dbReference>
<evidence type="ECO:0000256" key="1">
    <source>
        <dbReference type="SAM" id="MobiDB-lite"/>
    </source>
</evidence>
<feature type="compositionally biased region" description="Polar residues" evidence="1">
    <location>
        <begin position="96"/>
        <end position="116"/>
    </location>
</feature>
<evidence type="ECO:0000313" key="3">
    <source>
        <dbReference type="EMBL" id="CAF4433167.1"/>
    </source>
</evidence>
<evidence type="ECO:0000313" key="4">
    <source>
        <dbReference type="Proteomes" id="UP000663829"/>
    </source>
</evidence>
<dbReference type="EMBL" id="CAJNOQ010029685">
    <property type="protein sequence ID" value="CAF1570039.1"/>
    <property type="molecule type" value="Genomic_DNA"/>
</dbReference>
<sequence>MDRKRVKNKPRNIQGRPIFDVPYVFRVKSRPIVSTSENKEQYNHDHCRIKSSDHQHKYVPCKACNRSLSYDGQHQRTRKRPLSSRAVRHDPCYRDVQNTGYDYTLSQESKHPPSNSDLERLSRPKTAPSTTNCNWNNFIKKKTISTPYATCDLSPENEWNETRPPFANYGSGYNDKQTGKKRTFNSLAVHQLKHNELDEIRRMNHLHEIRLRQQAEAYFRELDERRAMEAARNDRNSRNATEYREKYRPPNEYISTRNVSTQVRK</sequence>
<dbReference type="Proteomes" id="UP000681722">
    <property type="component" value="Unassembled WGS sequence"/>
</dbReference>
<dbReference type="OrthoDB" id="10028902at2759"/>
<feature type="compositionally biased region" description="Polar residues" evidence="1">
    <location>
        <begin position="253"/>
        <end position="265"/>
    </location>
</feature>
<comment type="caution">
    <text evidence="2">The sequence shown here is derived from an EMBL/GenBank/DDBJ whole genome shotgun (WGS) entry which is preliminary data.</text>
</comment>
<accession>A0A815YG27</accession>
<gene>
    <name evidence="2" type="ORF">GPM918_LOCUS40335</name>
    <name evidence="3" type="ORF">SRO942_LOCUS41270</name>
</gene>
<keyword evidence="4" id="KW-1185">Reference proteome</keyword>
<feature type="region of interest" description="Disordered" evidence="1">
    <location>
        <begin position="230"/>
        <end position="265"/>
    </location>
</feature>
<organism evidence="2 4">
    <name type="scientific">Didymodactylos carnosus</name>
    <dbReference type="NCBI Taxonomy" id="1234261"/>
    <lineage>
        <taxon>Eukaryota</taxon>
        <taxon>Metazoa</taxon>
        <taxon>Spiralia</taxon>
        <taxon>Gnathifera</taxon>
        <taxon>Rotifera</taxon>
        <taxon>Eurotatoria</taxon>
        <taxon>Bdelloidea</taxon>
        <taxon>Philodinida</taxon>
        <taxon>Philodinidae</taxon>
        <taxon>Didymodactylos</taxon>
    </lineage>
</organism>
<feature type="compositionally biased region" description="Basic and acidic residues" evidence="1">
    <location>
        <begin position="230"/>
        <end position="249"/>
    </location>
</feature>